<proteinExistence type="predicted"/>
<dbReference type="RefSeq" id="WP_168908827.1">
    <property type="nucleotide sequence ID" value="NZ_CP051428.1"/>
</dbReference>
<dbReference type="AlphaFoldDB" id="A0A6H2H1J1"/>
<gene>
    <name evidence="2" type="ORF">HGI30_18030</name>
</gene>
<protein>
    <submittedName>
        <fullName evidence="2">ABC transporter permease subunit</fullName>
    </submittedName>
</protein>
<reference evidence="2 3" key="1">
    <citation type="submission" date="2020-04" db="EMBL/GenBank/DDBJ databases">
        <title>Novel Paenibacillus strain UniB2 isolated from commercial digestive syrup.</title>
        <authorList>
            <person name="Thorat V."/>
            <person name="Kirdat K."/>
            <person name="Tiwarekar B."/>
            <person name="Yadav A."/>
        </authorList>
    </citation>
    <scope>NUCLEOTIDE SEQUENCE [LARGE SCALE GENOMIC DNA]</scope>
    <source>
        <strain evidence="2 3">UniB2</strain>
    </source>
</reference>
<dbReference type="PANTHER" id="PTHR37305">
    <property type="entry name" value="INTEGRAL MEMBRANE PROTEIN-RELATED"/>
    <property type="match status" value="1"/>
</dbReference>
<feature type="transmembrane region" description="Helical" evidence="1">
    <location>
        <begin position="204"/>
        <end position="229"/>
    </location>
</feature>
<dbReference type="KEGG" id="palr:HGI30_18030"/>
<organism evidence="2 3">
    <name type="scientific">Paenibacillus albicereus</name>
    <dbReference type="NCBI Taxonomy" id="2726185"/>
    <lineage>
        <taxon>Bacteria</taxon>
        <taxon>Bacillati</taxon>
        <taxon>Bacillota</taxon>
        <taxon>Bacilli</taxon>
        <taxon>Bacillales</taxon>
        <taxon>Paenibacillaceae</taxon>
        <taxon>Paenibacillus</taxon>
    </lineage>
</organism>
<dbReference type="GO" id="GO:0005886">
    <property type="term" value="C:plasma membrane"/>
    <property type="evidence" value="ECO:0007669"/>
    <property type="project" value="UniProtKB-SubCell"/>
</dbReference>
<accession>A0A6H2H1J1</accession>
<keyword evidence="1" id="KW-1133">Transmembrane helix</keyword>
<dbReference type="EMBL" id="CP051428">
    <property type="protein sequence ID" value="QJC53286.1"/>
    <property type="molecule type" value="Genomic_DNA"/>
</dbReference>
<dbReference type="Pfam" id="PF12679">
    <property type="entry name" value="ABC2_membrane_2"/>
    <property type="match status" value="1"/>
</dbReference>
<keyword evidence="3" id="KW-1185">Reference proteome</keyword>
<evidence type="ECO:0000313" key="2">
    <source>
        <dbReference type="EMBL" id="QJC53286.1"/>
    </source>
</evidence>
<feature type="transmembrane region" description="Helical" evidence="1">
    <location>
        <begin position="293"/>
        <end position="312"/>
    </location>
</feature>
<dbReference type="PANTHER" id="PTHR37305:SF1">
    <property type="entry name" value="MEMBRANE PROTEIN"/>
    <property type="match status" value="1"/>
</dbReference>
<name>A0A6H2H1J1_9BACL</name>
<keyword evidence="1" id="KW-0812">Transmembrane</keyword>
<keyword evidence="1" id="KW-0472">Membrane</keyword>
<dbReference type="GO" id="GO:0140359">
    <property type="term" value="F:ABC-type transporter activity"/>
    <property type="evidence" value="ECO:0007669"/>
    <property type="project" value="InterPro"/>
</dbReference>
<evidence type="ECO:0000313" key="3">
    <source>
        <dbReference type="Proteomes" id="UP000502136"/>
    </source>
</evidence>
<feature type="transmembrane region" description="Helical" evidence="1">
    <location>
        <begin position="157"/>
        <end position="179"/>
    </location>
</feature>
<feature type="transmembrane region" description="Helical" evidence="1">
    <location>
        <begin position="241"/>
        <end position="259"/>
    </location>
</feature>
<dbReference type="Proteomes" id="UP000502136">
    <property type="component" value="Chromosome"/>
</dbReference>
<evidence type="ECO:0000256" key="1">
    <source>
        <dbReference type="SAM" id="Phobius"/>
    </source>
</evidence>
<sequence>MAMFRGAVFNEFVKLKGRLMVLVCLFTAMLIGLVILQETARPENTPTPSDWTVPHLETLERIKMASLEAKGEERVLLERKAHFMELQLQAQTNPEAGGAIHWVSMELHGGFLRYALPLLMLFLGSDLFSKEFASKTIKSPLLSPIGRTKLAIGKWTALWLMAQFFLFIYIAVVFGIGLADGGWNEGASSQVIVYGANQSAVIPIHLFILIALAGQMIVTAACASIILLVSYLLRHSVSMSVVISVAVLFVAEFMLSGYSNRIPLLSMFPTRHFAFLDHLTADWKHASGSFFESLLILTATYAVCLTLLLVLFRKQDVHA</sequence>